<evidence type="ECO:0000256" key="1">
    <source>
        <dbReference type="ARBA" id="ARBA00022723"/>
    </source>
</evidence>
<dbReference type="SUPFAM" id="SSF47473">
    <property type="entry name" value="EF-hand"/>
    <property type="match status" value="1"/>
</dbReference>
<dbReference type="Proteomes" id="UP001150925">
    <property type="component" value="Unassembled WGS sequence"/>
</dbReference>
<dbReference type="PANTHER" id="PTHR46819">
    <property type="entry name" value="EF-HAND CALCIUM-BINDING DOMAIN-CONTAINING PROTEIN 7"/>
    <property type="match status" value="1"/>
</dbReference>
<proteinExistence type="predicted"/>
<gene>
    <name evidence="4" type="ORF">IWQ62_001915</name>
</gene>
<dbReference type="GO" id="GO:0098797">
    <property type="term" value="C:plasma membrane protein complex"/>
    <property type="evidence" value="ECO:0007669"/>
    <property type="project" value="TreeGrafter"/>
</dbReference>
<dbReference type="InterPro" id="IPR011992">
    <property type="entry name" value="EF-hand-dom_pair"/>
</dbReference>
<comment type="caution">
    <text evidence="4">The sequence shown here is derived from an EMBL/GenBank/DDBJ whole genome shotgun (WGS) entry which is preliminary data.</text>
</comment>
<dbReference type="AlphaFoldDB" id="A0A9W8E819"/>
<reference evidence="4" key="1">
    <citation type="submission" date="2022-07" db="EMBL/GenBank/DDBJ databases">
        <title>Phylogenomic reconstructions and comparative analyses of Kickxellomycotina fungi.</title>
        <authorList>
            <person name="Reynolds N.K."/>
            <person name="Stajich J.E."/>
            <person name="Barry K."/>
            <person name="Grigoriev I.V."/>
            <person name="Crous P."/>
            <person name="Smith M.E."/>
        </authorList>
    </citation>
    <scope>NUCLEOTIDE SEQUENCE</scope>
    <source>
        <strain evidence="4">RSA 1196</strain>
    </source>
</reference>
<evidence type="ECO:0000256" key="2">
    <source>
        <dbReference type="ARBA" id="ARBA00022737"/>
    </source>
</evidence>
<dbReference type="GO" id="GO:0005509">
    <property type="term" value="F:calcium ion binding"/>
    <property type="evidence" value="ECO:0007669"/>
    <property type="project" value="InterPro"/>
</dbReference>
<sequence>MPETKVQPPLLDENGDFIPALERALDEIFSRYDLDLDGALNRKELQAFAEFCNGKPFTKGELDEIFEYFDTTDDGSALTLSGFYQMYHLQTTSGDEHETWKDLHKHGYNDQFTL</sequence>
<keyword evidence="1" id="KW-0479">Metal-binding</keyword>
<dbReference type="Pfam" id="PF13499">
    <property type="entry name" value="EF-hand_7"/>
    <property type="match status" value="1"/>
</dbReference>
<evidence type="ECO:0000259" key="3">
    <source>
        <dbReference type="PROSITE" id="PS50222"/>
    </source>
</evidence>
<dbReference type="PROSITE" id="PS50222">
    <property type="entry name" value="EF_HAND_2"/>
    <property type="match status" value="1"/>
</dbReference>
<dbReference type="GO" id="GO:1903569">
    <property type="term" value="P:positive regulation of protein localization to ciliary membrane"/>
    <property type="evidence" value="ECO:0007669"/>
    <property type="project" value="TreeGrafter"/>
</dbReference>
<dbReference type="InterPro" id="IPR002048">
    <property type="entry name" value="EF_hand_dom"/>
</dbReference>
<dbReference type="OrthoDB" id="26525at2759"/>
<evidence type="ECO:0000313" key="5">
    <source>
        <dbReference type="Proteomes" id="UP001150925"/>
    </source>
</evidence>
<dbReference type="PANTHER" id="PTHR46819:SF1">
    <property type="entry name" value="EF-HAND CALCIUM-BINDING DOMAIN-CONTAINING PROTEIN 7"/>
    <property type="match status" value="1"/>
</dbReference>
<name>A0A9W8E819_9FUNG</name>
<feature type="domain" description="EF-hand" evidence="3">
    <location>
        <begin position="20"/>
        <end position="55"/>
    </location>
</feature>
<evidence type="ECO:0000313" key="4">
    <source>
        <dbReference type="EMBL" id="KAJ1967363.1"/>
    </source>
</evidence>
<dbReference type="Gene3D" id="1.10.238.10">
    <property type="entry name" value="EF-hand"/>
    <property type="match status" value="1"/>
</dbReference>
<dbReference type="GO" id="GO:0060170">
    <property type="term" value="C:ciliary membrane"/>
    <property type="evidence" value="ECO:0007669"/>
    <property type="project" value="TreeGrafter"/>
</dbReference>
<protein>
    <recommendedName>
        <fullName evidence="3">EF-hand domain-containing protein</fullName>
    </recommendedName>
</protein>
<organism evidence="4 5">
    <name type="scientific">Dispira parvispora</name>
    <dbReference type="NCBI Taxonomy" id="1520584"/>
    <lineage>
        <taxon>Eukaryota</taxon>
        <taxon>Fungi</taxon>
        <taxon>Fungi incertae sedis</taxon>
        <taxon>Zoopagomycota</taxon>
        <taxon>Kickxellomycotina</taxon>
        <taxon>Dimargaritomycetes</taxon>
        <taxon>Dimargaritales</taxon>
        <taxon>Dimargaritaceae</taxon>
        <taxon>Dispira</taxon>
    </lineage>
</organism>
<dbReference type="InterPro" id="IPR052266">
    <property type="entry name" value="Miro-EF-hand_domain"/>
</dbReference>
<keyword evidence="5" id="KW-1185">Reference proteome</keyword>
<keyword evidence="2" id="KW-0677">Repeat</keyword>
<accession>A0A9W8E819</accession>
<dbReference type="EMBL" id="JANBPY010000351">
    <property type="protein sequence ID" value="KAJ1967363.1"/>
    <property type="molecule type" value="Genomic_DNA"/>
</dbReference>